<dbReference type="VEuPathDB" id="TriTrypDB:BSAL_43270"/>
<dbReference type="InterPro" id="IPR036047">
    <property type="entry name" value="F-box-like_dom_sf"/>
</dbReference>
<name>A0A0S4JTF6_BODSA</name>
<evidence type="ECO:0000313" key="2">
    <source>
        <dbReference type="Proteomes" id="UP000051952"/>
    </source>
</evidence>
<dbReference type="AlphaFoldDB" id="A0A0S4JTF6"/>
<sequence length="798" mass="85593">MGVQGETSLLLAHGGERLQCSPTKRRGETASVMTSDLTVDITVGTHRLRRVIELPVTASRSRHVLIASGDISRCSSGAVSLTFLLLGGAGPTGKLHHQWDAAQLTLSIACDAHNTPVDVIVGSFQTFSSPNFPEILSNRPNESNCCCVRGHRVYAVHQSQKSLQFAVMDIHGGIVRRPSIPLPPAPWKPPFSMVSTTTDAQEKRTTFVIGGDGGENVLCVGIEGALLYYSRLVRTPVRYTSLRTVRSSLTAGLHLCFGSRSSWCISDGKYFGQLPVTANLSECCDDSVCITFAEGSIPIALSGASALVLDPAEMTLGLHNTTTSAVEQPKALLPVSRSHCRTTTPLLPQDVWCVVCSFVNDLSTLAGISRVCRWSNAATKHDKLWETLERKALALPAAFLRHSDWRRAHACRRLLGTSSTLVADSMRIYTSSFSDSASALATSSNGTFLLHDGSALKVAAIPQQRLMLCRVETISTAVSNVALAALSRDGRIAAVVVKQLGVDVVSLSLWIEGASGWKLRGGAVPLTCLPDCGFISQGSGTFLVVLVCTASGQCIAVGEEDNSASMIDAQLPQLDCIIRPQTDVCGLATVAYFRTSTNNVVMITGDPITKAVATDGLRCRRGRYTLYEASEHFDDLLLISPSMVSAVGTGSSSTWEVPEDEGVCVGAVFSGGRHTVAIATAHRKPLTSVFALRIIDMLTRTTLWTSPLPCCPRFLRRIPFTDALLMVSDEAVIAYFRIHGKTSQLQPVVVYARRATREGAASAGVVSSQLVRTHVGFSAFALCLWDGTVLRAIPLHVR</sequence>
<dbReference type="Proteomes" id="UP000051952">
    <property type="component" value="Unassembled WGS sequence"/>
</dbReference>
<dbReference type="EMBL" id="CYKH01002159">
    <property type="protein sequence ID" value="CUG93515.1"/>
    <property type="molecule type" value="Genomic_DNA"/>
</dbReference>
<evidence type="ECO:0000313" key="1">
    <source>
        <dbReference type="EMBL" id="CUG93515.1"/>
    </source>
</evidence>
<protein>
    <recommendedName>
        <fullName evidence="3">F-box domain-containing protein</fullName>
    </recommendedName>
</protein>
<proteinExistence type="predicted"/>
<organism evidence="1 2">
    <name type="scientific">Bodo saltans</name>
    <name type="common">Flagellated protozoan</name>
    <dbReference type="NCBI Taxonomy" id="75058"/>
    <lineage>
        <taxon>Eukaryota</taxon>
        <taxon>Discoba</taxon>
        <taxon>Euglenozoa</taxon>
        <taxon>Kinetoplastea</taxon>
        <taxon>Metakinetoplastina</taxon>
        <taxon>Eubodonida</taxon>
        <taxon>Bodonidae</taxon>
        <taxon>Bodo</taxon>
    </lineage>
</organism>
<gene>
    <name evidence="1" type="ORF">BSAL_43270</name>
</gene>
<accession>A0A0S4JTF6</accession>
<dbReference type="SUPFAM" id="SSF81383">
    <property type="entry name" value="F-box domain"/>
    <property type="match status" value="1"/>
</dbReference>
<keyword evidence="2" id="KW-1185">Reference proteome</keyword>
<reference evidence="2" key="1">
    <citation type="submission" date="2015-09" db="EMBL/GenBank/DDBJ databases">
        <authorList>
            <consortium name="Pathogen Informatics"/>
        </authorList>
    </citation>
    <scope>NUCLEOTIDE SEQUENCE [LARGE SCALE GENOMIC DNA]</scope>
    <source>
        <strain evidence="2">Lake Konstanz</strain>
    </source>
</reference>
<evidence type="ECO:0008006" key="3">
    <source>
        <dbReference type="Google" id="ProtNLM"/>
    </source>
</evidence>